<keyword evidence="2" id="KW-1185">Reference proteome</keyword>
<organism evidence="1 2">
    <name type="scientific">Entotheonella factor</name>
    <dbReference type="NCBI Taxonomy" id="1429438"/>
    <lineage>
        <taxon>Bacteria</taxon>
        <taxon>Pseudomonadati</taxon>
        <taxon>Nitrospinota/Tectimicrobiota group</taxon>
        <taxon>Candidatus Tectimicrobiota</taxon>
        <taxon>Candidatus Entotheonellia</taxon>
        <taxon>Candidatus Entotheonellales</taxon>
        <taxon>Candidatus Entotheonellaceae</taxon>
        <taxon>Candidatus Entotheonella</taxon>
    </lineage>
</organism>
<sequence>MWNLGTCRLDVKGAVQVEDPQGPEYRLFNRGMLDRPEDGQQLGMMIAPIVLYPGTKMIQSICTIQGELIVPATTLLDIPDSEQAQMLKALTPRPIWLSASSPRAAVVCQHQVHETSPHKCTNLV</sequence>
<dbReference type="EMBL" id="AZHW01001141">
    <property type="protein sequence ID" value="ETW93950.1"/>
    <property type="molecule type" value="Genomic_DNA"/>
</dbReference>
<accession>W4L8D2</accession>
<protein>
    <submittedName>
        <fullName evidence="1">Uncharacterized protein</fullName>
    </submittedName>
</protein>
<name>W4L8D2_ENTF1</name>
<evidence type="ECO:0000313" key="1">
    <source>
        <dbReference type="EMBL" id="ETW93950.1"/>
    </source>
</evidence>
<evidence type="ECO:0000313" key="2">
    <source>
        <dbReference type="Proteomes" id="UP000019141"/>
    </source>
</evidence>
<dbReference type="HOGENOM" id="CLU_1999728_0_0_7"/>
<reference evidence="1 2" key="1">
    <citation type="journal article" date="2014" name="Nature">
        <title>An environmental bacterial taxon with a large and distinct metabolic repertoire.</title>
        <authorList>
            <person name="Wilson M.C."/>
            <person name="Mori T."/>
            <person name="Ruckert C."/>
            <person name="Uria A.R."/>
            <person name="Helf M.J."/>
            <person name="Takada K."/>
            <person name="Gernert C."/>
            <person name="Steffens U.A."/>
            <person name="Heycke N."/>
            <person name="Schmitt S."/>
            <person name="Rinke C."/>
            <person name="Helfrich E.J."/>
            <person name="Brachmann A.O."/>
            <person name="Gurgui C."/>
            <person name="Wakimoto T."/>
            <person name="Kracht M."/>
            <person name="Crusemann M."/>
            <person name="Hentschel U."/>
            <person name="Abe I."/>
            <person name="Matsunaga S."/>
            <person name="Kalinowski J."/>
            <person name="Takeyama H."/>
            <person name="Piel J."/>
        </authorList>
    </citation>
    <scope>NUCLEOTIDE SEQUENCE [LARGE SCALE GENOMIC DNA]</scope>
    <source>
        <strain evidence="2">TSY1</strain>
    </source>
</reference>
<proteinExistence type="predicted"/>
<dbReference type="Proteomes" id="UP000019141">
    <property type="component" value="Unassembled WGS sequence"/>
</dbReference>
<dbReference type="AlphaFoldDB" id="W4L8D2"/>
<comment type="caution">
    <text evidence="1">The sequence shown here is derived from an EMBL/GenBank/DDBJ whole genome shotgun (WGS) entry which is preliminary data.</text>
</comment>
<gene>
    <name evidence="1" type="ORF">ETSY1_36980</name>
</gene>